<dbReference type="RefSeq" id="WP_221871466.1">
    <property type="nucleotide sequence ID" value="NZ_JACWFH010000007.1"/>
</dbReference>
<dbReference type="Gene3D" id="3.40.50.720">
    <property type="entry name" value="NAD(P)-binding Rossmann-like Domain"/>
    <property type="match status" value="1"/>
</dbReference>
<evidence type="ECO:0000313" key="3">
    <source>
        <dbReference type="Proteomes" id="UP000769780"/>
    </source>
</evidence>
<dbReference type="PANTHER" id="PTHR43677:SF4">
    <property type="entry name" value="QUINONE OXIDOREDUCTASE-LIKE PROTEIN 2"/>
    <property type="match status" value="1"/>
</dbReference>
<gene>
    <name evidence="2" type="ORF">H0185_04135</name>
</gene>
<evidence type="ECO:0000313" key="2">
    <source>
        <dbReference type="EMBL" id="MBY0095994.1"/>
    </source>
</evidence>
<dbReference type="Gene3D" id="3.90.180.10">
    <property type="entry name" value="Medium-chain alcohol dehydrogenases, catalytic domain"/>
    <property type="match status" value="1"/>
</dbReference>
<comment type="caution">
    <text evidence="2">The sequence shown here is derived from an EMBL/GenBank/DDBJ whole genome shotgun (WGS) entry which is preliminary data.</text>
</comment>
<dbReference type="CDD" id="cd08241">
    <property type="entry name" value="QOR1"/>
    <property type="match status" value="1"/>
</dbReference>
<proteinExistence type="predicted"/>
<dbReference type="Pfam" id="PF00107">
    <property type="entry name" value="ADH_zinc_N"/>
    <property type="match status" value="1"/>
</dbReference>
<dbReference type="PROSITE" id="PS01162">
    <property type="entry name" value="QOR_ZETA_CRYSTAL"/>
    <property type="match status" value="1"/>
</dbReference>
<reference evidence="2 3" key="1">
    <citation type="submission" date="2020-07" db="EMBL/GenBank/DDBJ databases">
        <title>Fungal Genomes of the International Space Station.</title>
        <authorList>
            <person name="Seuylemezian A."/>
            <person name="Singh N.K."/>
            <person name="Wood J."/>
            <person name="Venkateswaran K."/>
        </authorList>
    </citation>
    <scope>NUCLEOTIDE SEQUENCE [LARGE SCALE GENOMIC DNA]</scope>
    <source>
        <strain evidence="2 3">PL-B2</strain>
    </source>
</reference>
<dbReference type="SMART" id="SM00829">
    <property type="entry name" value="PKS_ER"/>
    <property type="match status" value="1"/>
</dbReference>
<dbReference type="Proteomes" id="UP000769780">
    <property type="component" value="Unassembled WGS sequence"/>
</dbReference>
<organism evidence="2 3">
    <name type="scientific">Mesobacillus maritimus</name>
    <dbReference type="NCBI Taxonomy" id="1643336"/>
    <lineage>
        <taxon>Bacteria</taxon>
        <taxon>Bacillati</taxon>
        <taxon>Bacillota</taxon>
        <taxon>Bacilli</taxon>
        <taxon>Bacillales</taxon>
        <taxon>Bacillaceae</taxon>
        <taxon>Mesobacillus</taxon>
    </lineage>
</organism>
<dbReference type="InterPro" id="IPR051397">
    <property type="entry name" value="Zn-ADH-like_protein"/>
</dbReference>
<dbReference type="PANTHER" id="PTHR43677">
    <property type="entry name" value="SHORT-CHAIN DEHYDROGENASE/REDUCTASE"/>
    <property type="match status" value="1"/>
</dbReference>
<sequence>MKVWQVKELGDPQDVLRIAEVEKPEWKENEVLIEVKAVALNFFDILLCQGTYQEKPPLPFTFGSEISGVVLKCSEGSRFKVGQKVMAQPAAPHGGLAEYVSVDESRVYHIPDQMPWDEAAGLFITYHTSYYALFNRANIQKGEVLLVHAGAGGVGSAAIQLGKAAGAYVIATAGGSEKTQICKELGADVVIDYLTEDFVEVVKKETGGKGADVIYDSVGGDVFDRSKKCIAFDGRLLVIGFAGGTIPSIATNHVLVKNYSVVGVHWGYFNRLYPEKVIKEHDEIMALYEAGKVKPLLYKHFKFDQVPEALELLGGRKTWGKVVINMESK</sequence>
<keyword evidence="3" id="KW-1185">Reference proteome</keyword>
<dbReference type="InterPro" id="IPR011032">
    <property type="entry name" value="GroES-like_sf"/>
</dbReference>
<dbReference type="SUPFAM" id="SSF50129">
    <property type="entry name" value="GroES-like"/>
    <property type="match status" value="1"/>
</dbReference>
<dbReference type="InterPro" id="IPR002364">
    <property type="entry name" value="Quin_OxRdtase/zeta-crystal_CS"/>
</dbReference>
<dbReference type="EMBL" id="JACWFH010000007">
    <property type="protein sequence ID" value="MBY0095994.1"/>
    <property type="molecule type" value="Genomic_DNA"/>
</dbReference>
<dbReference type="SUPFAM" id="SSF51735">
    <property type="entry name" value="NAD(P)-binding Rossmann-fold domains"/>
    <property type="match status" value="1"/>
</dbReference>
<dbReference type="InterPro" id="IPR013149">
    <property type="entry name" value="ADH-like_C"/>
</dbReference>
<feature type="domain" description="Enoyl reductase (ER)" evidence="1">
    <location>
        <begin position="10"/>
        <end position="324"/>
    </location>
</feature>
<name>A0ABS7K158_9BACI</name>
<evidence type="ECO:0000259" key="1">
    <source>
        <dbReference type="SMART" id="SM00829"/>
    </source>
</evidence>
<dbReference type="InterPro" id="IPR020843">
    <property type="entry name" value="ER"/>
</dbReference>
<accession>A0ABS7K158</accession>
<dbReference type="InterPro" id="IPR013154">
    <property type="entry name" value="ADH-like_N"/>
</dbReference>
<dbReference type="InterPro" id="IPR036291">
    <property type="entry name" value="NAD(P)-bd_dom_sf"/>
</dbReference>
<dbReference type="Pfam" id="PF08240">
    <property type="entry name" value="ADH_N"/>
    <property type="match status" value="1"/>
</dbReference>
<protein>
    <submittedName>
        <fullName evidence="2">NADPH:quinone oxidoreductase family protein</fullName>
    </submittedName>
</protein>